<dbReference type="PROSITE" id="PS00470">
    <property type="entry name" value="IDH_IMDH"/>
    <property type="match status" value="1"/>
</dbReference>
<keyword evidence="7" id="KW-0520">NAD</keyword>
<dbReference type="HOGENOM" id="CLU_031953_0_1_9"/>
<gene>
    <name evidence="11" type="ORF">HMPREF0083_00051</name>
</gene>
<dbReference type="InterPro" id="IPR024084">
    <property type="entry name" value="IsoPropMal-DH-like_dom"/>
</dbReference>
<evidence type="ECO:0000259" key="10">
    <source>
        <dbReference type="SMART" id="SM01329"/>
    </source>
</evidence>
<evidence type="ECO:0000313" key="12">
    <source>
        <dbReference type="Proteomes" id="UP000016511"/>
    </source>
</evidence>
<dbReference type="PANTHER" id="PTHR43275">
    <property type="entry name" value="D-MALATE DEHYDROGENASE [DECARBOXYLATING]"/>
    <property type="match status" value="1"/>
</dbReference>
<dbReference type="PATRIC" id="fig|649747.3.peg.46"/>
<dbReference type="SMART" id="SM01329">
    <property type="entry name" value="Iso_dh"/>
    <property type="match status" value="1"/>
</dbReference>
<comment type="cofactor">
    <cofactor evidence="2">
        <name>Mg(2+)</name>
        <dbReference type="ChEBI" id="CHEBI:18420"/>
    </cofactor>
</comment>
<evidence type="ECO:0000256" key="4">
    <source>
        <dbReference type="ARBA" id="ARBA00013126"/>
    </source>
</evidence>
<dbReference type="Gene3D" id="3.40.718.10">
    <property type="entry name" value="Isopropylmalate Dehydrogenase"/>
    <property type="match status" value="1"/>
</dbReference>
<reference evidence="11 12" key="1">
    <citation type="submission" date="2013-08" db="EMBL/GenBank/DDBJ databases">
        <authorList>
            <person name="Weinstock G."/>
            <person name="Sodergren E."/>
            <person name="Wylie T."/>
            <person name="Fulton L."/>
            <person name="Fulton R."/>
            <person name="Fronick C."/>
            <person name="O'Laughlin M."/>
            <person name="Godfrey J."/>
            <person name="Miner T."/>
            <person name="Herter B."/>
            <person name="Appelbaum E."/>
            <person name="Cordes M."/>
            <person name="Lek S."/>
            <person name="Wollam A."/>
            <person name="Pepin K.H."/>
            <person name="Palsikar V.B."/>
            <person name="Mitreva M."/>
            <person name="Wilson R.K."/>
        </authorList>
    </citation>
    <scope>NUCLEOTIDE SEQUENCE [LARGE SCALE GENOMIC DNA]</scope>
    <source>
        <strain evidence="11 12">ATCC 12856</strain>
    </source>
</reference>
<keyword evidence="5" id="KW-0479">Metal-binding</keyword>
<dbReference type="SUPFAM" id="SSF53659">
    <property type="entry name" value="Isocitrate/Isopropylmalate dehydrogenase-like"/>
    <property type="match status" value="1"/>
</dbReference>
<evidence type="ECO:0000256" key="8">
    <source>
        <dbReference type="ARBA" id="ARBA00023211"/>
    </source>
</evidence>
<evidence type="ECO:0000256" key="6">
    <source>
        <dbReference type="ARBA" id="ARBA00023002"/>
    </source>
</evidence>
<dbReference type="STRING" id="649747.HMPREF0083_00051"/>
<feature type="domain" description="Isopropylmalate dehydrogenase-like" evidence="10">
    <location>
        <begin position="31"/>
        <end position="375"/>
    </location>
</feature>
<evidence type="ECO:0000256" key="5">
    <source>
        <dbReference type="ARBA" id="ARBA00022723"/>
    </source>
</evidence>
<dbReference type="eggNOG" id="COG0473">
    <property type="taxonomic scope" value="Bacteria"/>
</dbReference>
<protein>
    <recommendedName>
        <fullName evidence="4">D-malate dehydrogenase (decarboxylating)</fullName>
        <ecNumber evidence="4">1.1.1.83</ecNumber>
    </recommendedName>
</protein>
<dbReference type="EMBL" id="AWSJ01000003">
    <property type="protein sequence ID" value="ERI11855.1"/>
    <property type="molecule type" value="Genomic_DNA"/>
</dbReference>
<dbReference type="InterPro" id="IPR011829">
    <property type="entry name" value="TTC_DH"/>
</dbReference>
<dbReference type="InterPro" id="IPR019818">
    <property type="entry name" value="IsoCit/isopropylmalate_DH_CS"/>
</dbReference>
<comment type="caution">
    <text evidence="11">The sequence shown here is derived from an EMBL/GenBank/DDBJ whole genome shotgun (WGS) entry which is preliminary data.</text>
</comment>
<dbReference type="Proteomes" id="UP000016511">
    <property type="component" value="Unassembled WGS sequence"/>
</dbReference>
<evidence type="ECO:0000256" key="1">
    <source>
        <dbReference type="ARBA" id="ARBA00001936"/>
    </source>
</evidence>
<evidence type="ECO:0000256" key="2">
    <source>
        <dbReference type="ARBA" id="ARBA00001946"/>
    </source>
</evidence>
<keyword evidence="8" id="KW-0464">Manganese</keyword>
<dbReference type="GO" id="GO:0000287">
    <property type="term" value="F:magnesium ion binding"/>
    <property type="evidence" value="ECO:0007669"/>
    <property type="project" value="InterPro"/>
</dbReference>
<dbReference type="InterPro" id="IPR050501">
    <property type="entry name" value="ICDH/IPMDH"/>
</dbReference>
<dbReference type="GO" id="GO:0046553">
    <property type="term" value="F:D-malate dehydrogenase (decarboxylating) (NAD+) activity"/>
    <property type="evidence" value="ECO:0007669"/>
    <property type="project" value="UniProtKB-EC"/>
</dbReference>
<evidence type="ECO:0000256" key="3">
    <source>
        <dbReference type="ARBA" id="ARBA00007769"/>
    </source>
</evidence>
<keyword evidence="12" id="KW-1185">Reference proteome</keyword>
<comment type="catalytic activity">
    <reaction evidence="9">
        <text>(R)-malate + NAD(+) = pyruvate + CO2 + NADH</text>
        <dbReference type="Rhea" id="RHEA:18365"/>
        <dbReference type="ChEBI" id="CHEBI:15361"/>
        <dbReference type="ChEBI" id="CHEBI:15588"/>
        <dbReference type="ChEBI" id="CHEBI:16526"/>
        <dbReference type="ChEBI" id="CHEBI:57540"/>
        <dbReference type="ChEBI" id="CHEBI:57945"/>
        <dbReference type="EC" id="1.1.1.83"/>
    </reaction>
</comment>
<dbReference type="Pfam" id="PF00180">
    <property type="entry name" value="Iso_dh"/>
    <property type="match status" value="1"/>
</dbReference>
<evidence type="ECO:0000256" key="9">
    <source>
        <dbReference type="ARBA" id="ARBA00049301"/>
    </source>
</evidence>
<keyword evidence="6" id="KW-0560">Oxidoreductase</keyword>
<proteinExistence type="inferred from homology"/>
<comment type="cofactor">
    <cofactor evidence="1">
        <name>Mn(2+)</name>
        <dbReference type="ChEBI" id="CHEBI:29035"/>
    </cofactor>
</comment>
<dbReference type="PANTHER" id="PTHR43275:SF1">
    <property type="entry name" value="D-MALATE DEHYDROGENASE [DECARBOXYLATING]"/>
    <property type="match status" value="1"/>
</dbReference>
<dbReference type="EC" id="1.1.1.83" evidence="4"/>
<organism evidence="11 12">
    <name type="scientific">Aneurinibacillus aneurinilyticus ATCC 12856</name>
    <dbReference type="NCBI Taxonomy" id="649747"/>
    <lineage>
        <taxon>Bacteria</taxon>
        <taxon>Bacillati</taxon>
        <taxon>Bacillota</taxon>
        <taxon>Bacilli</taxon>
        <taxon>Bacillales</taxon>
        <taxon>Paenibacillaceae</taxon>
        <taxon>Aneurinibacillus group</taxon>
        <taxon>Aneurinibacillus</taxon>
    </lineage>
</organism>
<dbReference type="NCBIfam" id="NF006048">
    <property type="entry name" value="PRK08194.1"/>
    <property type="match status" value="1"/>
</dbReference>
<evidence type="ECO:0000256" key="7">
    <source>
        <dbReference type="ARBA" id="ARBA00023027"/>
    </source>
</evidence>
<comment type="similarity">
    <text evidence="3">Belongs to the isocitrate and isopropylmalate dehydrogenases family.</text>
</comment>
<accession>U1XA74</accession>
<dbReference type="NCBIfam" id="TIGR02089">
    <property type="entry name" value="TTC"/>
    <property type="match status" value="1"/>
</dbReference>
<sequence length="383" mass="42787">MIQKIFNWHYYCNYKSDESAYKGEVEMKFYSVGVIPGDGIGPEVMKEGLKALQALEKIHGGVSFDIHSYNWNCDYYKKNGRMMPENGLDILAEHDVILLGAIGAPGVPDYVSVWELILPIRRRFQQYVNMRPAKLLRGMVSPLRYKEHADLDFVIVRENTEGEYSDMGGRLHRGTPYEIAIQNNVFTRFGTERIIRYAFSLAEESGKSRVIGATKSNGINHSMPFWDEIFKEIGQHYPHMETNLYHIDALAAYFISKPETFDVVVASNLFGDILTDLGAAIVGGLGLAPSGNINPEKEYPSMFEPIHGSAPDIAGKGIANPIAQIWSISMMMDHLGHRDLGRLLLEAIEDVLEEGSIRTPDIGGSATTLQLGDAIINRMIEKA</sequence>
<dbReference type="GO" id="GO:0051287">
    <property type="term" value="F:NAD binding"/>
    <property type="evidence" value="ECO:0007669"/>
    <property type="project" value="InterPro"/>
</dbReference>
<dbReference type="AlphaFoldDB" id="U1XA74"/>
<name>U1XA74_ANEAE</name>
<evidence type="ECO:0000313" key="11">
    <source>
        <dbReference type="EMBL" id="ERI11855.1"/>
    </source>
</evidence>